<dbReference type="AlphaFoldDB" id="E0W348"/>
<dbReference type="InParanoid" id="E0W348"/>
<evidence type="ECO:0000256" key="1">
    <source>
        <dbReference type="SAM" id="Phobius"/>
    </source>
</evidence>
<dbReference type="EnsemblMetazoa" id="PHUM601230-RA">
    <property type="protein sequence ID" value="PHUM601230-PA"/>
    <property type="gene ID" value="PHUM601230"/>
</dbReference>
<dbReference type="HOGENOM" id="CLU_092190_0_0_1"/>
<dbReference type="EMBL" id="DS235882">
    <property type="protein sequence ID" value="EEB20054.1"/>
    <property type="molecule type" value="Genomic_DNA"/>
</dbReference>
<evidence type="ECO:0000313" key="4">
    <source>
        <dbReference type="Proteomes" id="UP000009046"/>
    </source>
</evidence>
<gene>
    <name evidence="3" type="primary">8236933</name>
    <name evidence="2" type="ORF">Phum_PHUM601230</name>
</gene>
<dbReference type="PANTHER" id="PTHR13627:SF32">
    <property type="entry name" value="AGAP006029-PA"/>
    <property type="match status" value="1"/>
</dbReference>
<dbReference type="OMA" id="HTCNMTE"/>
<keyword evidence="1" id="KW-0472">Membrane</keyword>
<dbReference type="STRING" id="121224.E0W348"/>
<dbReference type="GeneID" id="8236933"/>
<organism>
    <name type="scientific">Pediculus humanus subsp. corporis</name>
    <name type="common">Body louse</name>
    <dbReference type="NCBI Taxonomy" id="121224"/>
    <lineage>
        <taxon>Eukaryota</taxon>
        <taxon>Metazoa</taxon>
        <taxon>Ecdysozoa</taxon>
        <taxon>Arthropoda</taxon>
        <taxon>Hexapoda</taxon>
        <taxon>Insecta</taxon>
        <taxon>Pterygota</taxon>
        <taxon>Neoptera</taxon>
        <taxon>Paraneoptera</taxon>
        <taxon>Psocodea</taxon>
        <taxon>Troctomorpha</taxon>
        <taxon>Phthiraptera</taxon>
        <taxon>Anoplura</taxon>
        <taxon>Pediculidae</taxon>
        <taxon>Pediculus</taxon>
    </lineage>
</organism>
<keyword evidence="1" id="KW-1133">Transmembrane helix</keyword>
<reference evidence="2" key="2">
    <citation type="submission" date="2007-04" db="EMBL/GenBank/DDBJ databases">
        <title>The genome of the human body louse.</title>
        <authorList>
            <consortium name="The Human Body Louse Genome Consortium"/>
            <person name="Kirkness E."/>
            <person name="Walenz B."/>
            <person name="Hass B."/>
            <person name="Bruggner R."/>
            <person name="Strausberg R."/>
        </authorList>
    </citation>
    <scope>NUCLEOTIDE SEQUENCE</scope>
    <source>
        <strain evidence="2">USDA</strain>
    </source>
</reference>
<dbReference type="PANTHER" id="PTHR13627">
    <property type="entry name" value="FUKUTIN RELATED PROTEIN"/>
    <property type="match status" value="1"/>
</dbReference>
<feature type="transmembrane region" description="Helical" evidence="1">
    <location>
        <begin position="7"/>
        <end position="25"/>
    </location>
</feature>
<dbReference type="KEGG" id="phu:Phum_PHUM601230"/>
<dbReference type="OrthoDB" id="444255at2759"/>
<evidence type="ECO:0000313" key="3">
    <source>
        <dbReference type="EnsemblMetazoa" id="PHUM601230-PA"/>
    </source>
</evidence>
<accession>E0W348</accession>
<keyword evidence="1" id="KW-0812">Transmembrane</keyword>
<keyword evidence="4" id="KW-1185">Reference proteome</keyword>
<sequence>MRFSLKRYLIFLFFVYVLLFAWNFISRKYGRSTFLETCNFPKKYQDELHIFTNEVHKILKVLNVTHFLCYGSLWGEIRFSRVLPWEDKSVMCILNEEILTKDELSIIRIFKNNGFYISYQSSEGQYVVTKLNSDKKMRVLLVLFELDKVVEMYRRIGWKRRFLPPDCSLESLDCFPPRLIIPPLPIKEFGGSLIPAPREGIEMQKYHYKNNWWNEVPIKNC</sequence>
<dbReference type="RefSeq" id="XP_002432792.1">
    <property type="nucleotide sequence ID" value="XM_002432747.1"/>
</dbReference>
<dbReference type="InterPro" id="IPR052613">
    <property type="entry name" value="LicD_transferase"/>
</dbReference>
<proteinExistence type="predicted"/>
<dbReference type="Proteomes" id="UP000009046">
    <property type="component" value="Unassembled WGS sequence"/>
</dbReference>
<reference evidence="2" key="1">
    <citation type="submission" date="2007-04" db="EMBL/GenBank/DDBJ databases">
        <title>Annotation of Pediculus humanus corporis strain USDA.</title>
        <authorList>
            <person name="Kirkness E."/>
            <person name="Hannick L."/>
            <person name="Hass B."/>
            <person name="Bruggner R."/>
            <person name="Lawson D."/>
            <person name="Bidwell S."/>
            <person name="Joardar V."/>
            <person name="Caler E."/>
            <person name="Walenz B."/>
            <person name="Inman J."/>
            <person name="Schobel S."/>
            <person name="Galinsky K."/>
            <person name="Amedeo P."/>
            <person name="Strausberg R."/>
        </authorList>
    </citation>
    <scope>NUCLEOTIDE SEQUENCE</scope>
    <source>
        <strain evidence="2">USDA</strain>
    </source>
</reference>
<dbReference type="eggNOG" id="ENOG502RZAW">
    <property type="taxonomic scope" value="Eukaryota"/>
</dbReference>
<reference evidence="3" key="3">
    <citation type="submission" date="2021-02" db="UniProtKB">
        <authorList>
            <consortium name="EnsemblMetazoa"/>
        </authorList>
    </citation>
    <scope>IDENTIFICATION</scope>
    <source>
        <strain evidence="3">USDA</strain>
    </source>
</reference>
<protein>
    <submittedName>
        <fullName evidence="2 3">Uncharacterized protein</fullName>
    </submittedName>
</protein>
<dbReference type="CTD" id="8236933"/>
<evidence type="ECO:0000313" key="2">
    <source>
        <dbReference type="EMBL" id="EEB20054.1"/>
    </source>
</evidence>
<name>E0W348_PEDHC</name>
<dbReference type="VEuPathDB" id="VectorBase:PHUM601230"/>
<dbReference type="EMBL" id="AAZO01007332">
    <property type="status" value="NOT_ANNOTATED_CDS"/>
    <property type="molecule type" value="Genomic_DNA"/>
</dbReference>